<comment type="similarity">
    <text evidence="2">Belongs to the GSP F family.</text>
</comment>
<sequence length="423" mass="47457">MRFRYQARDKNGNLQTGDVEANDSRAAASNLMSRGLIPVQVNAAGGSKPTGRNDTKRSDTTLSIGSVIQTMRDALEPQVDLDQLIIFCRQMYSLTNAGIPILRAIEGLSDSTQNKRMKRALRDVHSQLERGRTLSAGLALHKKVFPKLVIAIVHVGENTGQLEESFEQLALYLEKEQDTRKRIKAATRYPSFVLIALVIALFVLNIFVIPTFADMFSRFNVELPWATRALLGTSDFFVNYWPLMIIAMTASFFGLRYYKATKNGRLLWDSLKLKVPIIGSILERSMLARFSRSFSVMLGAGVPLTQALSLVAEAVDNAWMEKKILDIRRSIERGENLSRAARQSQLFTPLVMQMIVVGEETGRIDTLLREVAEYYERETDYDLKTLTARIEPAMIAVVAVMVLILALGIFTPMWDMMSAYQGG</sequence>
<feature type="compositionally biased region" description="Basic and acidic residues" evidence="8">
    <location>
        <begin position="1"/>
        <end position="11"/>
    </location>
</feature>
<dbReference type="Gene3D" id="1.20.81.30">
    <property type="entry name" value="Type II secretion system (T2SS), domain F"/>
    <property type="match status" value="2"/>
</dbReference>
<keyword evidence="4" id="KW-0997">Cell inner membrane</keyword>
<reference evidence="11 12" key="1">
    <citation type="journal article" date="2011" name="Front. Microbiol.">
        <title>Genomic signatures of strain selection and enhancement in Bacillus atrophaeus var. globigii, a historical biowarfare simulant.</title>
        <authorList>
            <person name="Gibbons H.S."/>
            <person name="Broomall S.M."/>
            <person name="McNew L.A."/>
            <person name="Daligault H."/>
            <person name="Chapman C."/>
            <person name="Bruce D."/>
            <person name="Karavis M."/>
            <person name="Krepps M."/>
            <person name="McGregor P.A."/>
            <person name="Hong C."/>
            <person name="Park K.H."/>
            <person name="Akmal A."/>
            <person name="Feldman A."/>
            <person name="Lin J.S."/>
            <person name="Chang W.E."/>
            <person name="Higgs B.W."/>
            <person name="Demirev P."/>
            <person name="Lindquist J."/>
            <person name="Liem A."/>
            <person name="Fochler E."/>
            <person name="Read T.D."/>
            <person name="Tapia R."/>
            <person name="Johnson S."/>
            <person name="Bishop-Lilly K.A."/>
            <person name="Detter C."/>
            <person name="Han C."/>
            <person name="Sozhamannan S."/>
            <person name="Rosenzweig C.N."/>
            <person name="Skowronski E.W."/>
        </authorList>
    </citation>
    <scope>NUCLEOTIDE SEQUENCE [LARGE SCALE GENOMIC DNA]</scope>
    <source>
        <strain evidence="11 12">CL-SP19</strain>
    </source>
</reference>
<dbReference type="AlphaFoldDB" id="A0A432ZDA5"/>
<feature type="domain" description="Type II secretion system protein GspF" evidence="10">
    <location>
        <begin position="87"/>
        <end position="210"/>
    </location>
</feature>
<dbReference type="Pfam" id="PF00482">
    <property type="entry name" value="T2SSF"/>
    <property type="match status" value="2"/>
</dbReference>
<dbReference type="EMBL" id="PIQF01000002">
    <property type="protein sequence ID" value="RUO75943.1"/>
    <property type="molecule type" value="Genomic_DNA"/>
</dbReference>
<protein>
    <submittedName>
        <fullName evidence="11">MSHA biogenesis protein MshG</fullName>
    </submittedName>
</protein>
<evidence type="ECO:0000259" key="10">
    <source>
        <dbReference type="Pfam" id="PF00482"/>
    </source>
</evidence>
<dbReference type="InterPro" id="IPR042094">
    <property type="entry name" value="T2SS_GspF_sf"/>
</dbReference>
<keyword evidence="12" id="KW-1185">Reference proteome</keyword>
<evidence type="ECO:0000256" key="1">
    <source>
        <dbReference type="ARBA" id="ARBA00004429"/>
    </source>
</evidence>
<comment type="subcellular location">
    <subcellularLocation>
        <location evidence="1">Cell inner membrane</location>
        <topology evidence="1">Multi-pass membrane protein</topology>
    </subcellularLocation>
</comment>
<evidence type="ECO:0000256" key="3">
    <source>
        <dbReference type="ARBA" id="ARBA00022475"/>
    </source>
</evidence>
<dbReference type="GO" id="GO:0005886">
    <property type="term" value="C:plasma membrane"/>
    <property type="evidence" value="ECO:0007669"/>
    <property type="project" value="UniProtKB-SubCell"/>
</dbReference>
<comment type="caution">
    <text evidence="11">The sequence shown here is derived from an EMBL/GenBank/DDBJ whole genome shotgun (WGS) entry which is preliminary data.</text>
</comment>
<keyword evidence="6 9" id="KW-1133">Transmembrane helix</keyword>
<feature type="transmembrane region" description="Helical" evidence="9">
    <location>
        <begin position="393"/>
        <end position="414"/>
    </location>
</feature>
<feature type="region of interest" description="Disordered" evidence="8">
    <location>
        <begin position="1"/>
        <end position="21"/>
    </location>
</feature>
<evidence type="ECO:0000256" key="6">
    <source>
        <dbReference type="ARBA" id="ARBA00022989"/>
    </source>
</evidence>
<dbReference type="PANTHER" id="PTHR30012">
    <property type="entry name" value="GENERAL SECRETION PATHWAY PROTEIN"/>
    <property type="match status" value="1"/>
</dbReference>
<dbReference type="PANTHER" id="PTHR30012:SF4">
    <property type="entry name" value="MSHA BIOGENESIS PROTEIN MSHG"/>
    <property type="match status" value="1"/>
</dbReference>
<dbReference type="OrthoDB" id="9805682at2"/>
<dbReference type="PRINTS" id="PR00812">
    <property type="entry name" value="BCTERIALGSPF"/>
</dbReference>
<evidence type="ECO:0000256" key="9">
    <source>
        <dbReference type="SAM" id="Phobius"/>
    </source>
</evidence>
<evidence type="ECO:0000256" key="5">
    <source>
        <dbReference type="ARBA" id="ARBA00022692"/>
    </source>
</evidence>
<evidence type="ECO:0000313" key="12">
    <source>
        <dbReference type="Proteomes" id="UP000287908"/>
    </source>
</evidence>
<gene>
    <name evidence="11" type="ORF">CWI81_07405</name>
</gene>
<keyword evidence="7 9" id="KW-0472">Membrane</keyword>
<feature type="transmembrane region" description="Helical" evidence="9">
    <location>
        <begin position="240"/>
        <end position="258"/>
    </location>
</feature>
<name>A0A432ZDA5_9GAMM</name>
<evidence type="ECO:0000256" key="2">
    <source>
        <dbReference type="ARBA" id="ARBA00005745"/>
    </source>
</evidence>
<dbReference type="InterPro" id="IPR018076">
    <property type="entry name" value="T2SS_GspF_dom"/>
</dbReference>
<feature type="transmembrane region" description="Helical" evidence="9">
    <location>
        <begin position="189"/>
        <end position="213"/>
    </location>
</feature>
<proteinExistence type="inferred from homology"/>
<feature type="domain" description="Type II secretion system protein GspF" evidence="10">
    <location>
        <begin position="290"/>
        <end position="412"/>
    </location>
</feature>
<evidence type="ECO:0000256" key="4">
    <source>
        <dbReference type="ARBA" id="ARBA00022519"/>
    </source>
</evidence>
<dbReference type="RefSeq" id="WP_126784669.1">
    <property type="nucleotide sequence ID" value="NZ_PIQF01000002.1"/>
</dbReference>
<dbReference type="GO" id="GO:0015628">
    <property type="term" value="P:protein secretion by the type II secretion system"/>
    <property type="evidence" value="ECO:0007669"/>
    <property type="project" value="TreeGrafter"/>
</dbReference>
<keyword evidence="3" id="KW-1003">Cell membrane</keyword>
<evidence type="ECO:0000256" key="8">
    <source>
        <dbReference type="SAM" id="MobiDB-lite"/>
    </source>
</evidence>
<dbReference type="InterPro" id="IPR003004">
    <property type="entry name" value="GspF/PilC"/>
</dbReference>
<evidence type="ECO:0000313" key="11">
    <source>
        <dbReference type="EMBL" id="RUO75943.1"/>
    </source>
</evidence>
<accession>A0A432ZDA5</accession>
<keyword evidence="5 9" id="KW-0812">Transmembrane</keyword>
<evidence type="ECO:0000256" key="7">
    <source>
        <dbReference type="ARBA" id="ARBA00023136"/>
    </source>
</evidence>
<organism evidence="11 12">
    <name type="scientific">Idiomarina seosinensis</name>
    <dbReference type="NCBI Taxonomy" id="281739"/>
    <lineage>
        <taxon>Bacteria</taxon>
        <taxon>Pseudomonadati</taxon>
        <taxon>Pseudomonadota</taxon>
        <taxon>Gammaproteobacteria</taxon>
        <taxon>Alteromonadales</taxon>
        <taxon>Idiomarinaceae</taxon>
        <taxon>Idiomarina</taxon>
    </lineage>
</organism>
<dbReference type="FunFam" id="1.20.81.30:FF:000001">
    <property type="entry name" value="Type II secretion system protein F"/>
    <property type="match status" value="2"/>
</dbReference>
<dbReference type="Proteomes" id="UP000287908">
    <property type="component" value="Unassembled WGS sequence"/>
</dbReference>